<evidence type="ECO:0000313" key="2">
    <source>
        <dbReference type="EMBL" id="KAE8156005.1"/>
    </source>
</evidence>
<organism evidence="2 3">
    <name type="scientific">Aspergillus tamarii</name>
    <dbReference type="NCBI Taxonomy" id="41984"/>
    <lineage>
        <taxon>Eukaryota</taxon>
        <taxon>Fungi</taxon>
        <taxon>Dikarya</taxon>
        <taxon>Ascomycota</taxon>
        <taxon>Pezizomycotina</taxon>
        <taxon>Eurotiomycetes</taxon>
        <taxon>Eurotiomycetidae</taxon>
        <taxon>Eurotiales</taxon>
        <taxon>Aspergillaceae</taxon>
        <taxon>Aspergillus</taxon>
        <taxon>Aspergillus subgen. Circumdati</taxon>
    </lineage>
</organism>
<keyword evidence="3" id="KW-1185">Reference proteome</keyword>
<name>A0A5N6UBP6_ASPTM</name>
<feature type="transmembrane region" description="Helical" evidence="1">
    <location>
        <begin position="6"/>
        <end position="25"/>
    </location>
</feature>
<keyword evidence="1" id="KW-0812">Transmembrane</keyword>
<evidence type="ECO:0000256" key="1">
    <source>
        <dbReference type="SAM" id="Phobius"/>
    </source>
</evidence>
<keyword evidence="1" id="KW-1133">Transmembrane helix</keyword>
<dbReference type="Proteomes" id="UP000326950">
    <property type="component" value="Unassembled WGS sequence"/>
</dbReference>
<accession>A0A5N6UBP6</accession>
<proteinExistence type="predicted"/>
<keyword evidence="1" id="KW-0472">Membrane</keyword>
<reference evidence="2 3" key="1">
    <citation type="submission" date="2019-04" db="EMBL/GenBank/DDBJ databases">
        <title>Friends and foes A comparative genomics study of 23 Aspergillus species from section Flavi.</title>
        <authorList>
            <consortium name="DOE Joint Genome Institute"/>
            <person name="Kjaerbolling I."/>
            <person name="Vesth T."/>
            <person name="Frisvad J.C."/>
            <person name="Nybo J.L."/>
            <person name="Theobald S."/>
            <person name="Kildgaard S."/>
            <person name="Isbrandt T."/>
            <person name="Kuo A."/>
            <person name="Sato A."/>
            <person name="Lyhne E.K."/>
            <person name="Kogle M.E."/>
            <person name="Wiebenga A."/>
            <person name="Kun R.S."/>
            <person name="Lubbers R.J."/>
            <person name="Makela M.R."/>
            <person name="Barry K."/>
            <person name="Chovatia M."/>
            <person name="Clum A."/>
            <person name="Daum C."/>
            <person name="Haridas S."/>
            <person name="He G."/>
            <person name="LaButti K."/>
            <person name="Lipzen A."/>
            <person name="Mondo S."/>
            <person name="Riley R."/>
            <person name="Salamov A."/>
            <person name="Simmons B.A."/>
            <person name="Magnuson J.K."/>
            <person name="Henrissat B."/>
            <person name="Mortensen U.H."/>
            <person name="Larsen T.O."/>
            <person name="Devries R.P."/>
            <person name="Grigoriev I.V."/>
            <person name="Machida M."/>
            <person name="Baker S.E."/>
            <person name="Andersen M.R."/>
        </authorList>
    </citation>
    <scope>NUCLEOTIDE SEQUENCE [LARGE SCALE GENOMIC DNA]</scope>
    <source>
        <strain evidence="2 3">CBS 117626</strain>
    </source>
</reference>
<evidence type="ECO:0000313" key="3">
    <source>
        <dbReference type="Proteomes" id="UP000326950"/>
    </source>
</evidence>
<dbReference type="AlphaFoldDB" id="A0A5N6UBP6"/>
<dbReference type="EMBL" id="ML738785">
    <property type="protein sequence ID" value="KAE8156005.1"/>
    <property type="molecule type" value="Genomic_DNA"/>
</dbReference>
<sequence length="62" mass="6616">MRGRWWTHGYAAIIGGIVCTNLLAFQARSTGKIPGTGFLLSLTCIASASDFTYLPRRAVVAG</sequence>
<protein>
    <submittedName>
        <fullName evidence="2">Uncharacterized protein</fullName>
    </submittedName>
</protein>
<gene>
    <name evidence="2" type="ORF">BDV40DRAFT_282361</name>
</gene>